<evidence type="ECO:0000313" key="2">
    <source>
        <dbReference type="EMBL" id="SJZ83649.1"/>
    </source>
</evidence>
<dbReference type="STRING" id="180163.SAMN02745174_01690"/>
<sequence>MRIVYYLNQFFGQVGGEDKAGMEPMLSESLIGPGIKLQDLLGADNQIVGTIICGDNYFNENTEVALNRILTMIKDLNPDMLIAGPAFNAGRYGVACGELCKAVGKELNIPTVSGMYVENPGAEVCKGDTFIALTGNSAATMRDALPKMANLAKKLLSNTPLELPEIDNYIPQGRRKTVIMEKRGSERAVDMLLDRLNNREFKTELPMPVFDQVEIAQPIANMATARIALITTGGIVPNGNPDKIQSASAQKWGKYDVKALDKLGSDYYTIHGGYDPVYANESPDRIVPLDLLKEYAKEGLIGDVYEYFYTTTGTGTSVGNAIKFGQEIGQELKNAQIDGAILTST</sequence>
<protein>
    <submittedName>
        <fullName evidence="2">Glycine reductase</fullName>
    </submittedName>
</protein>
<dbReference type="InterPro" id="IPR010187">
    <property type="entry name" value="Various_sel_PB"/>
</dbReference>
<accession>A0A1T4NWN0</accession>
<gene>
    <name evidence="2" type="ORF">SAMN02745174_01690</name>
</gene>
<keyword evidence="3" id="KW-1185">Reference proteome</keyword>
<name>A0A1T4NWN0_9FUSO</name>
<organism evidence="2 3">
    <name type="scientific">Cetobacterium ceti</name>
    <dbReference type="NCBI Taxonomy" id="180163"/>
    <lineage>
        <taxon>Bacteria</taxon>
        <taxon>Fusobacteriati</taxon>
        <taxon>Fusobacteriota</taxon>
        <taxon>Fusobacteriia</taxon>
        <taxon>Fusobacteriales</taxon>
        <taxon>Fusobacteriaceae</taxon>
        <taxon>Cetobacterium</taxon>
    </lineage>
</organism>
<dbReference type="Proteomes" id="UP000191153">
    <property type="component" value="Unassembled WGS sequence"/>
</dbReference>
<dbReference type="GO" id="GO:0050485">
    <property type="term" value="F:oxidoreductase activity, acting on X-H and Y-H to form an X-Y bond, with a disulfide as acceptor"/>
    <property type="evidence" value="ECO:0007669"/>
    <property type="project" value="InterPro"/>
</dbReference>
<dbReference type="Pfam" id="PF07355">
    <property type="entry name" value="GRDB"/>
    <property type="match status" value="1"/>
</dbReference>
<evidence type="ECO:0000313" key="3">
    <source>
        <dbReference type="Proteomes" id="UP000191153"/>
    </source>
</evidence>
<dbReference type="EMBL" id="FUWX01000012">
    <property type="protein sequence ID" value="SJZ83649.1"/>
    <property type="molecule type" value="Genomic_DNA"/>
</dbReference>
<keyword evidence="1" id="KW-0560">Oxidoreductase</keyword>
<reference evidence="2 3" key="1">
    <citation type="submission" date="2017-02" db="EMBL/GenBank/DDBJ databases">
        <authorList>
            <person name="Peterson S.W."/>
        </authorList>
    </citation>
    <scope>NUCLEOTIDE SEQUENCE [LARGE SCALE GENOMIC DNA]</scope>
    <source>
        <strain evidence="2 3">ATCC 700028</strain>
    </source>
</reference>
<dbReference type="AlphaFoldDB" id="A0A1T4NWN0"/>
<dbReference type="NCBIfam" id="TIGR01918">
    <property type="entry name" value="various_sel_PB"/>
    <property type="match status" value="1"/>
</dbReference>
<proteinExistence type="predicted"/>
<evidence type="ECO:0000256" key="1">
    <source>
        <dbReference type="ARBA" id="ARBA00023002"/>
    </source>
</evidence>